<gene>
    <name evidence="14" type="ORF">GCG54_00009126</name>
</gene>
<reference evidence="14" key="2">
    <citation type="submission" date="2020-03" db="EMBL/GenBank/DDBJ databases">
        <authorList>
            <person name="Fu F.-F."/>
            <person name="Chen J."/>
        </authorList>
    </citation>
    <scope>NUCLEOTIDE SEQUENCE</scope>
    <source>
        <strain evidence="14">Lc1</strain>
    </source>
</reference>
<feature type="region of interest" description="Disordered" evidence="12">
    <location>
        <begin position="498"/>
        <end position="689"/>
    </location>
</feature>
<comment type="caution">
    <text evidence="14">The sequence shown here is derived from an EMBL/GenBank/DDBJ whole genome shotgun (WGS) entry which is preliminary data.</text>
</comment>
<dbReference type="PANTHER" id="PTHR24348:SF22">
    <property type="entry name" value="NON-SPECIFIC SERINE_THREONINE PROTEIN KINASE"/>
    <property type="match status" value="1"/>
</dbReference>
<dbReference type="InterPro" id="IPR000719">
    <property type="entry name" value="Prot_kinase_dom"/>
</dbReference>
<evidence type="ECO:0000256" key="7">
    <source>
        <dbReference type="ARBA" id="ARBA00022840"/>
    </source>
</evidence>
<sequence length="957" mass="107241">MSENHIVTQLREHVAEFIQRHRCYGINGYGDERKFVPQLALTEFWTLEKITAVFCHDRNKLILHSAVDIMNHYIVIFSILVLTSGAEYLELFTQEDIKDISLPLLSIPESYRESSHKEAFESFLKAQWKFCPLPFSVGLNPKPSKKNLSPDMILPILPTAKTKINPEADETTDMAVLYKVDFHPKSTLLTASVVFKEYLKPGPDSQKLYDNEWAMYTQLKEESFNHIVRYHGSFQCLDRRTIVLEYAPGGDLLSFFKTRRIPRTDWQRTQFWQNIFGLFEGLVAIDDLTQYGDHSRDTWHLKGTHQDIRPQNILVCGEPSDEDYSVPFKFADMGLAHIRQVKNGGIDRFAVDHFGNGMYSAPEAFRDDGSTKTIRHKSDVYSLGGILSEAFIWAIWGERGREAYQAERVEATREIRLKGGFHEGAFHDGDGLLHVVERWHDRAVALTGGKAGALSQLILKFTLAAEPDLRKTAAQVFQEFKAVIPTLKSDSLPQNYVSSKRQQGWPASPLSLATRSQTTPAGSRDSDQYPSPITRNSRVSSMQPSKSAFAPSFTASPDSIEPSIDPLDGMAHESTQPVDTLPVGSPSDPQFGSQNEPIHHDSKGKLPASYSSTSQYGSPSTTPIKANGVSLPIRTESNGQEPGAYGPSPQSSRTNAPSSTRRSQPSPNNDGATSEPGSSKRFQPKTVPQPSITIDQIWRACFEPGGRSTHSFGRKKIFRLSSDFEDPLKIFPALEDTLSRLRGNSGRNQIFILDDSISMGPHREQAARTCRVLSKLLKRGHVDPDKEFELYFASTGKCIRAKNGTDLQVAVERHHFSSLRCEMHSILDQVASRVIEETQPVSLYVLTNGHWDNRNSSTTCGVEKPIERLVKHIVEKNKQANWAMVQFIGFYKDPPSKADRRGKALLKRLDNNLGLLRDIVDTRDAKKDVRKILLGPFSTEADESPSDSDSVSDSDSK</sequence>
<dbReference type="GO" id="GO:0010506">
    <property type="term" value="P:regulation of autophagy"/>
    <property type="evidence" value="ECO:0007669"/>
    <property type="project" value="InterPro"/>
</dbReference>
<feature type="compositionally biased region" description="Low complexity" evidence="12">
    <location>
        <begin position="609"/>
        <end position="623"/>
    </location>
</feature>
<dbReference type="GO" id="GO:0005829">
    <property type="term" value="C:cytosol"/>
    <property type="evidence" value="ECO:0007669"/>
    <property type="project" value="TreeGrafter"/>
</dbReference>
<dbReference type="GO" id="GO:0015031">
    <property type="term" value="P:protein transport"/>
    <property type="evidence" value="ECO:0007669"/>
    <property type="project" value="UniProtKB-KW"/>
</dbReference>
<evidence type="ECO:0000256" key="10">
    <source>
        <dbReference type="ARBA" id="ARBA00047899"/>
    </source>
</evidence>
<dbReference type="PROSITE" id="PS50011">
    <property type="entry name" value="PROTEIN_KINASE_DOM"/>
    <property type="match status" value="1"/>
</dbReference>
<dbReference type="Gene3D" id="1.10.510.10">
    <property type="entry name" value="Transferase(Phosphotransferase) domain 1"/>
    <property type="match status" value="1"/>
</dbReference>
<evidence type="ECO:0000256" key="3">
    <source>
        <dbReference type="ARBA" id="ARBA00022527"/>
    </source>
</evidence>
<dbReference type="GO" id="GO:0034045">
    <property type="term" value="C:phagophore assembly site membrane"/>
    <property type="evidence" value="ECO:0007669"/>
    <property type="project" value="UniProtKB-SubCell"/>
</dbReference>
<feature type="compositionally biased region" description="Acidic residues" evidence="12">
    <location>
        <begin position="940"/>
        <end position="957"/>
    </location>
</feature>
<proteinExistence type="predicted"/>
<dbReference type="EC" id="2.7.11.1" evidence="2"/>
<dbReference type="GO" id="GO:0004674">
    <property type="term" value="F:protein serine/threonine kinase activity"/>
    <property type="evidence" value="ECO:0007669"/>
    <property type="project" value="UniProtKB-KW"/>
</dbReference>
<evidence type="ECO:0000256" key="9">
    <source>
        <dbReference type="ARBA" id="ARBA00030237"/>
    </source>
</evidence>
<name>A0A8H8WNP0_COLGL</name>
<dbReference type="GO" id="GO:0000045">
    <property type="term" value="P:autophagosome assembly"/>
    <property type="evidence" value="ECO:0007669"/>
    <property type="project" value="TreeGrafter"/>
</dbReference>
<evidence type="ECO:0000313" key="15">
    <source>
        <dbReference type="Proteomes" id="UP000613401"/>
    </source>
</evidence>
<dbReference type="PANTHER" id="PTHR24348">
    <property type="entry name" value="SERINE/THREONINE-PROTEIN KINASE UNC-51-RELATED"/>
    <property type="match status" value="1"/>
</dbReference>
<evidence type="ECO:0000256" key="6">
    <source>
        <dbReference type="ARBA" id="ARBA00022777"/>
    </source>
</evidence>
<keyword evidence="6" id="KW-0418">Kinase</keyword>
<feature type="compositionally biased region" description="Polar residues" evidence="12">
    <location>
        <begin position="648"/>
        <end position="689"/>
    </location>
</feature>
<keyword evidence="8" id="KW-0813">Transport</keyword>
<reference evidence="14" key="1">
    <citation type="journal article" date="2020" name="Phytopathology">
        <title>Genome sequence and comparative analysis of Colletotrichum gloeosporioides isolated from Liriodendron leaves.</title>
        <authorList>
            <person name="Fu F.F."/>
            <person name="Hao Z."/>
            <person name="Wang P."/>
            <person name="Lu Y."/>
            <person name="Xue L.J."/>
            <person name="Wei G."/>
            <person name="Tian Y."/>
            <person name="Baishi H."/>
            <person name="Xu H."/>
            <person name="Shi J."/>
            <person name="Cheng T."/>
            <person name="Wang G."/>
            <person name="Yi Y."/>
            <person name="Chen J."/>
        </authorList>
    </citation>
    <scope>NUCLEOTIDE SEQUENCE</scope>
    <source>
        <strain evidence="14">Lc1</strain>
    </source>
</reference>
<evidence type="ECO:0000313" key="14">
    <source>
        <dbReference type="EMBL" id="KAF3797156.1"/>
    </source>
</evidence>
<feature type="region of interest" description="Disordered" evidence="12">
    <location>
        <begin position="937"/>
        <end position="957"/>
    </location>
</feature>
<evidence type="ECO:0000256" key="1">
    <source>
        <dbReference type="ARBA" id="ARBA00004623"/>
    </source>
</evidence>
<dbReference type="Proteomes" id="UP000613401">
    <property type="component" value="Unassembled WGS sequence"/>
</dbReference>
<feature type="compositionally biased region" description="Polar residues" evidence="12">
    <location>
        <begin position="511"/>
        <end position="521"/>
    </location>
</feature>
<evidence type="ECO:0000256" key="12">
    <source>
        <dbReference type="SAM" id="MobiDB-lite"/>
    </source>
</evidence>
<evidence type="ECO:0000256" key="11">
    <source>
        <dbReference type="ARBA" id="ARBA00048679"/>
    </source>
</evidence>
<evidence type="ECO:0000256" key="4">
    <source>
        <dbReference type="ARBA" id="ARBA00022679"/>
    </source>
</evidence>
<keyword evidence="4" id="KW-0808">Transferase</keyword>
<dbReference type="InterPro" id="IPR011009">
    <property type="entry name" value="Kinase-like_dom_sf"/>
</dbReference>
<accession>A0A8H8WNP0</accession>
<dbReference type="GeneID" id="69016260"/>
<dbReference type="GO" id="GO:0005776">
    <property type="term" value="C:autophagosome"/>
    <property type="evidence" value="ECO:0007669"/>
    <property type="project" value="TreeGrafter"/>
</dbReference>
<evidence type="ECO:0000256" key="8">
    <source>
        <dbReference type="ARBA" id="ARBA00022927"/>
    </source>
</evidence>
<keyword evidence="8" id="KW-0653">Protein transport</keyword>
<dbReference type="SMART" id="SM00220">
    <property type="entry name" value="S_TKc"/>
    <property type="match status" value="1"/>
</dbReference>
<comment type="subcellular location">
    <subcellularLocation>
        <location evidence="1">Preautophagosomal structure membrane</location>
        <topology evidence="1">Peripheral membrane protein</topology>
    </subcellularLocation>
</comment>
<evidence type="ECO:0000259" key="13">
    <source>
        <dbReference type="PROSITE" id="PS50011"/>
    </source>
</evidence>
<protein>
    <recommendedName>
        <fullName evidence="2">non-specific serine/threonine protein kinase</fullName>
        <ecNumber evidence="2">2.7.11.1</ecNumber>
    </recommendedName>
    <alternativeName>
        <fullName evidence="9">Autophagy-related protein 1</fullName>
    </alternativeName>
</protein>
<organism evidence="14 15">
    <name type="scientific">Colletotrichum gloeosporioides</name>
    <name type="common">Anthracnose fungus</name>
    <name type="synonym">Glomerella cingulata</name>
    <dbReference type="NCBI Taxonomy" id="474922"/>
    <lineage>
        <taxon>Eukaryota</taxon>
        <taxon>Fungi</taxon>
        <taxon>Dikarya</taxon>
        <taxon>Ascomycota</taxon>
        <taxon>Pezizomycotina</taxon>
        <taxon>Sordariomycetes</taxon>
        <taxon>Hypocreomycetidae</taxon>
        <taxon>Glomerellales</taxon>
        <taxon>Glomerellaceae</taxon>
        <taxon>Colletotrichum</taxon>
        <taxon>Colletotrichum gloeosporioides species complex</taxon>
    </lineage>
</organism>
<comment type="catalytic activity">
    <reaction evidence="11">
        <text>L-seryl-[protein] + ATP = O-phospho-L-seryl-[protein] + ADP + H(+)</text>
        <dbReference type="Rhea" id="RHEA:17989"/>
        <dbReference type="Rhea" id="RHEA-COMP:9863"/>
        <dbReference type="Rhea" id="RHEA-COMP:11604"/>
        <dbReference type="ChEBI" id="CHEBI:15378"/>
        <dbReference type="ChEBI" id="CHEBI:29999"/>
        <dbReference type="ChEBI" id="CHEBI:30616"/>
        <dbReference type="ChEBI" id="CHEBI:83421"/>
        <dbReference type="ChEBI" id="CHEBI:456216"/>
        <dbReference type="EC" id="2.7.11.1"/>
    </reaction>
</comment>
<evidence type="ECO:0000256" key="5">
    <source>
        <dbReference type="ARBA" id="ARBA00022741"/>
    </source>
</evidence>
<feature type="compositionally biased region" description="Polar residues" evidence="12">
    <location>
        <begin position="587"/>
        <end position="596"/>
    </location>
</feature>
<keyword evidence="15" id="KW-1185">Reference proteome</keyword>
<dbReference type="AlphaFoldDB" id="A0A8H8WNP0"/>
<dbReference type="SUPFAM" id="SSF56112">
    <property type="entry name" value="Protein kinase-like (PK-like)"/>
    <property type="match status" value="1"/>
</dbReference>
<comment type="catalytic activity">
    <reaction evidence="10">
        <text>L-threonyl-[protein] + ATP = O-phospho-L-threonyl-[protein] + ADP + H(+)</text>
        <dbReference type="Rhea" id="RHEA:46608"/>
        <dbReference type="Rhea" id="RHEA-COMP:11060"/>
        <dbReference type="Rhea" id="RHEA-COMP:11605"/>
        <dbReference type="ChEBI" id="CHEBI:15378"/>
        <dbReference type="ChEBI" id="CHEBI:30013"/>
        <dbReference type="ChEBI" id="CHEBI:30616"/>
        <dbReference type="ChEBI" id="CHEBI:61977"/>
        <dbReference type="ChEBI" id="CHEBI:456216"/>
        <dbReference type="EC" id="2.7.11.1"/>
    </reaction>
</comment>
<keyword evidence="5" id="KW-0547">Nucleotide-binding</keyword>
<dbReference type="InterPro" id="IPR045269">
    <property type="entry name" value="Atg1-like"/>
</dbReference>
<dbReference type="GO" id="GO:0005524">
    <property type="term" value="F:ATP binding"/>
    <property type="evidence" value="ECO:0007669"/>
    <property type="project" value="UniProtKB-KW"/>
</dbReference>
<keyword evidence="3" id="KW-0723">Serine/threonine-protein kinase</keyword>
<feature type="domain" description="Protein kinase" evidence="13">
    <location>
        <begin position="162"/>
        <end position="487"/>
    </location>
</feature>
<keyword evidence="7" id="KW-0067">ATP-binding</keyword>
<dbReference type="RefSeq" id="XP_045256320.1">
    <property type="nucleotide sequence ID" value="XM_045409075.1"/>
</dbReference>
<dbReference type="EMBL" id="WVTB01000117">
    <property type="protein sequence ID" value="KAF3797156.1"/>
    <property type="molecule type" value="Genomic_DNA"/>
</dbReference>
<feature type="compositionally biased region" description="Polar residues" evidence="12">
    <location>
        <begin position="528"/>
        <end position="546"/>
    </location>
</feature>
<evidence type="ECO:0000256" key="2">
    <source>
        <dbReference type="ARBA" id="ARBA00012513"/>
    </source>
</evidence>
<dbReference type="Pfam" id="PF00069">
    <property type="entry name" value="Pkinase"/>
    <property type="match status" value="1"/>
</dbReference>